<feature type="region of interest" description="Disordered" evidence="1">
    <location>
        <begin position="84"/>
        <end position="116"/>
    </location>
</feature>
<keyword evidence="3" id="KW-1185">Reference proteome</keyword>
<protein>
    <submittedName>
        <fullName evidence="2">Uncharacterized protein</fullName>
    </submittedName>
</protein>
<proteinExistence type="predicted"/>
<comment type="caution">
    <text evidence="2">The sequence shown here is derived from an EMBL/GenBank/DDBJ whole genome shotgun (WGS) entry which is preliminary data.</text>
</comment>
<sequence>MEIPQIWHFQTKLMALLDSTQLNHLDIFHDDQLHRMIRLFQGLSRPLPWTDTWAEGWNIILNYLLIQLIKKNIHKIGEATSHSTEMNISHDSEDNSTSIGHNVPESSLRKPDTHLR</sequence>
<dbReference type="AlphaFoldDB" id="A0AAN7MFT5"/>
<gene>
    <name evidence="2" type="ORF">SAY86_030273</name>
</gene>
<dbReference type="EMBL" id="JAXQNO010000005">
    <property type="protein sequence ID" value="KAK4797947.1"/>
    <property type="molecule type" value="Genomic_DNA"/>
</dbReference>
<name>A0AAN7MFT5_TRANT</name>
<evidence type="ECO:0000256" key="1">
    <source>
        <dbReference type="SAM" id="MobiDB-lite"/>
    </source>
</evidence>
<reference evidence="2 3" key="1">
    <citation type="journal article" date="2023" name="Hortic Res">
        <title>Pangenome of water caltrop reveals structural variations and asymmetric subgenome divergence after allopolyploidization.</title>
        <authorList>
            <person name="Zhang X."/>
            <person name="Chen Y."/>
            <person name="Wang L."/>
            <person name="Yuan Y."/>
            <person name="Fang M."/>
            <person name="Shi L."/>
            <person name="Lu R."/>
            <person name="Comes H.P."/>
            <person name="Ma Y."/>
            <person name="Chen Y."/>
            <person name="Huang G."/>
            <person name="Zhou Y."/>
            <person name="Zheng Z."/>
            <person name="Qiu Y."/>
        </authorList>
    </citation>
    <scope>NUCLEOTIDE SEQUENCE [LARGE SCALE GENOMIC DNA]</scope>
    <source>
        <strain evidence="2">F231</strain>
    </source>
</reference>
<feature type="compositionally biased region" description="Basic and acidic residues" evidence="1">
    <location>
        <begin position="107"/>
        <end position="116"/>
    </location>
</feature>
<evidence type="ECO:0000313" key="2">
    <source>
        <dbReference type="EMBL" id="KAK4797947.1"/>
    </source>
</evidence>
<organism evidence="2 3">
    <name type="scientific">Trapa natans</name>
    <name type="common">Water chestnut</name>
    <dbReference type="NCBI Taxonomy" id="22666"/>
    <lineage>
        <taxon>Eukaryota</taxon>
        <taxon>Viridiplantae</taxon>
        <taxon>Streptophyta</taxon>
        <taxon>Embryophyta</taxon>
        <taxon>Tracheophyta</taxon>
        <taxon>Spermatophyta</taxon>
        <taxon>Magnoliopsida</taxon>
        <taxon>eudicotyledons</taxon>
        <taxon>Gunneridae</taxon>
        <taxon>Pentapetalae</taxon>
        <taxon>rosids</taxon>
        <taxon>malvids</taxon>
        <taxon>Myrtales</taxon>
        <taxon>Lythraceae</taxon>
        <taxon>Trapa</taxon>
    </lineage>
</organism>
<accession>A0AAN7MFT5</accession>
<dbReference type="Proteomes" id="UP001346149">
    <property type="component" value="Unassembled WGS sequence"/>
</dbReference>
<evidence type="ECO:0000313" key="3">
    <source>
        <dbReference type="Proteomes" id="UP001346149"/>
    </source>
</evidence>